<dbReference type="CDD" id="cd00267">
    <property type="entry name" value="ABC_ATPase"/>
    <property type="match status" value="1"/>
</dbReference>
<dbReference type="InterPro" id="IPR002052">
    <property type="entry name" value="DNA_methylase_N6_adenine_CS"/>
</dbReference>
<dbReference type="GO" id="GO:0005524">
    <property type="term" value="F:ATP binding"/>
    <property type="evidence" value="ECO:0007669"/>
    <property type="project" value="InterPro"/>
</dbReference>
<name>A0A0G0MS07_9BACT</name>
<reference evidence="2 3" key="1">
    <citation type="journal article" date="2015" name="Nature">
        <title>rRNA introns, odd ribosomes, and small enigmatic genomes across a large radiation of phyla.</title>
        <authorList>
            <person name="Brown C.T."/>
            <person name="Hug L.A."/>
            <person name="Thomas B.C."/>
            <person name="Sharon I."/>
            <person name="Castelle C.J."/>
            <person name="Singh A."/>
            <person name="Wilkins M.J."/>
            <person name="Williams K.H."/>
            <person name="Banfield J.F."/>
        </authorList>
    </citation>
    <scope>NUCLEOTIDE SEQUENCE [LARGE SCALE GENOMIC DNA]</scope>
</reference>
<dbReference type="GO" id="GO:0003676">
    <property type="term" value="F:nucleic acid binding"/>
    <property type="evidence" value="ECO:0007669"/>
    <property type="project" value="InterPro"/>
</dbReference>
<protein>
    <recommendedName>
        <fullName evidence="1">ATPase AAA-type core domain-containing protein</fullName>
    </recommendedName>
</protein>
<dbReference type="AlphaFoldDB" id="A0A0G0MS07"/>
<proteinExistence type="predicted"/>
<dbReference type="InterPro" id="IPR003959">
    <property type="entry name" value="ATPase_AAA_core"/>
</dbReference>
<dbReference type="GO" id="GO:0008168">
    <property type="term" value="F:methyltransferase activity"/>
    <property type="evidence" value="ECO:0007669"/>
    <property type="project" value="InterPro"/>
</dbReference>
<dbReference type="PANTHER" id="PTHR43581">
    <property type="entry name" value="ATP/GTP PHOSPHATASE"/>
    <property type="match status" value="1"/>
</dbReference>
<dbReference type="PROSITE" id="PS00092">
    <property type="entry name" value="N6_MTASE"/>
    <property type="match status" value="1"/>
</dbReference>
<gene>
    <name evidence="2" type="ORF">UT30_C0035G0001</name>
</gene>
<organism evidence="2 3">
    <name type="scientific">Candidatus Uhrbacteria bacterium GW2011_GWF2_39_13</name>
    <dbReference type="NCBI Taxonomy" id="1618995"/>
    <lineage>
        <taxon>Bacteria</taxon>
        <taxon>Candidatus Uhriibacteriota</taxon>
    </lineage>
</organism>
<evidence type="ECO:0000313" key="3">
    <source>
        <dbReference type="Proteomes" id="UP000033935"/>
    </source>
</evidence>
<dbReference type="PANTHER" id="PTHR43581:SF4">
    <property type="entry name" value="ATP_GTP PHOSPHATASE"/>
    <property type="match status" value="1"/>
</dbReference>
<dbReference type="EMBL" id="LBWG01000035">
    <property type="protein sequence ID" value="KKR03206.1"/>
    <property type="molecule type" value="Genomic_DNA"/>
</dbReference>
<dbReference type="PATRIC" id="fig|1618995.3.peg.1032"/>
<evidence type="ECO:0000259" key="1">
    <source>
        <dbReference type="Pfam" id="PF13304"/>
    </source>
</evidence>
<dbReference type="InterPro" id="IPR051396">
    <property type="entry name" value="Bact_Antivir_Def_Nuclease"/>
</dbReference>
<dbReference type="InterPro" id="IPR027417">
    <property type="entry name" value="P-loop_NTPase"/>
</dbReference>
<accession>A0A0G0MS07</accession>
<evidence type="ECO:0000313" key="2">
    <source>
        <dbReference type="EMBL" id="KKR03206.1"/>
    </source>
</evidence>
<dbReference type="SUPFAM" id="SSF52540">
    <property type="entry name" value="P-loop containing nucleoside triphosphate hydrolases"/>
    <property type="match status" value="1"/>
</dbReference>
<comment type="caution">
    <text evidence="2">The sequence shown here is derived from an EMBL/GenBank/DDBJ whole genome shotgun (WGS) entry which is preliminary data.</text>
</comment>
<dbReference type="GO" id="GO:0016887">
    <property type="term" value="F:ATP hydrolysis activity"/>
    <property type="evidence" value="ECO:0007669"/>
    <property type="project" value="InterPro"/>
</dbReference>
<dbReference type="Gene3D" id="3.40.50.300">
    <property type="entry name" value="P-loop containing nucleotide triphosphate hydrolases"/>
    <property type="match status" value="2"/>
</dbReference>
<dbReference type="Proteomes" id="UP000033935">
    <property type="component" value="Unassembled WGS sequence"/>
</dbReference>
<feature type="domain" description="ATPase AAA-type core" evidence="1">
    <location>
        <begin position="29"/>
        <end position="396"/>
    </location>
</feature>
<sequence length="538" mass="63220">MKIKRIYIENFKNLKKVEAKFDSEELVSTLIGCNGSGKSNLIEFIVKIFRDLDLGEKPSHSYELEYTCRKREKDKYPFEFEDRDSAIKIVVKDNVKKISGDKDIDIDVDGKQVTFKNFTENKEYLPTHVFGYYSGPSNRLEKYFEKHQEEFYHKLRYPEKYHIEENELPLRPLFYARQIHSLFVLLAFFVDKDDKLKKFLRSHLGIKELESVLFILSNPPWKGPKDGDSRFWYAKGIVQRFLDKLYELSLAPMTLKYKVKTNLGHPKEATKEFKCFFLNANALDELRKNFTTISDFFKNLESTYISNLIHEVKIRVKVENNESLTFRDLSEGEQQLLMVLGLLRFTREDESLFLLDEPDTHLNPNWSKDYIKFLNDIVEDKKHCQIILGTHSPIVIGGLTRDQIQIMRRDDKSLMVEAATPEEDPRGMGYAGILKSDMFGFKTILDEYTVGLLDEKRSLAVKDKLNSEEKRKLQELNESLKGIDFTTSIRDPMYDSYVKLISLMKDDSEFRRHILNMLKLDDNKVKILKKLLMSQKLF</sequence>
<dbReference type="Pfam" id="PF13304">
    <property type="entry name" value="AAA_21"/>
    <property type="match status" value="1"/>
</dbReference>
<dbReference type="GO" id="GO:0032259">
    <property type="term" value="P:methylation"/>
    <property type="evidence" value="ECO:0007669"/>
    <property type="project" value="InterPro"/>
</dbReference>